<proteinExistence type="predicted"/>
<organism evidence="1 2">
    <name type="scientific">Allomyces macrogynus (strain ATCC 38327)</name>
    <name type="common">Allomyces javanicus var. macrogynus</name>
    <dbReference type="NCBI Taxonomy" id="578462"/>
    <lineage>
        <taxon>Eukaryota</taxon>
        <taxon>Fungi</taxon>
        <taxon>Fungi incertae sedis</taxon>
        <taxon>Blastocladiomycota</taxon>
        <taxon>Blastocladiomycetes</taxon>
        <taxon>Blastocladiales</taxon>
        <taxon>Blastocladiaceae</taxon>
        <taxon>Allomyces</taxon>
    </lineage>
</organism>
<dbReference type="VEuPathDB" id="FungiDB:AMAG_05677"/>
<evidence type="ECO:0000313" key="2">
    <source>
        <dbReference type="Proteomes" id="UP000054350"/>
    </source>
</evidence>
<dbReference type="PROSITE" id="PS51450">
    <property type="entry name" value="LRR"/>
    <property type="match status" value="1"/>
</dbReference>
<reference evidence="1 2" key="1">
    <citation type="submission" date="2009-11" db="EMBL/GenBank/DDBJ databases">
        <title>Annotation of Allomyces macrogynus ATCC 38327.</title>
        <authorList>
            <consortium name="The Broad Institute Genome Sequencing Platform"/>
            <person name="Russ C."/>
            <person name="Cuomo C."/>
            <person name="Burger G."/>
            <person name="Gray M.W."/>
            <person name="Holland P.W.H."/>
            <person name="King N."/>
            <person name="Lang F.B.F."/>
            <person name="Roger A.J."/>
            <person name="Ruiz-Trillo I."/>
            <person name="Young S.K."/>
            <person name="Zeng Q."/>
            <person name="Gargeya S."/>
            <person name="Fitzgerald M."/>
            <person name="Haas B."/>
            <person name="Abouelleil A."/>
            <person name="Alvarado L."/>
            <person name="Arachchi H.M."/>
            <person name="Berlin A."/>
            <person name="Chapman S.B."/>
            <person name="Gearin G."/>
            <person name="Goldberg J."/>
            <person name="Griggs A."/>
            <person name="Gujja S."/>
            <person name="Hansen M."/>
            <person name="Heiman D."/>
            <person name="Howarth C."/>
            <person name="Larimer J."/>
            <person name="Lui A."/>
            <person name="MacDonald P.J.P."/>
            <person name="McCowen C."/>
            <person name="Montmayeur A."/>
            <person name="Murphy C."/>
            <person name="Neiman D."/>
            <person name="Pearson M."/>
            <person name="Priest M."/>
            <person name="Roberts A."/>
            <person name="Saif S."/>
            <person name="Shea T."/>
            <person name="Sisk P."/>
            <person name="Stolte C."/>
            <person name="Sykes S."/>
            <person name="Wortman J."/>
            <person name="Nusbaum C."/>
            <person name="Birren B."/>
        </authorList>
    </citation>
    <scope>NUCLEOTIDE SEQUENCE [LARGE SCALE GENOMIC DNA]</scope>
    <source>
        <strain evidence="1 2">ATCC 38327</strain>
    </source>
</reference>
<dbReference type="Gene3D" id="3.80.10.10">
    <property type="entry name" value="Ribonuclease Inhibitor"/>
    <property type="match status" value="1"/>
</dbReference>
<dbReference type="InterPro" id="IPR001611">
    <property type="entry name" value="Leu-rich_rpt"/>
</dbReference>
<gene>
    <name evidence="1" type="ORF">AMAG_05677</name>
</gene>
<accession>A0A0L0SCJ2</accession>
<dbReference type="EMBL" id="GG745336">
    <property type="protein sequence ID" value="KNE60268.1"/>
    <property type="molecule type" value="Genomic_DNA"/>
</dbReference>
<dbReference type="AlphaFoldDB" id="A0A0L0SCJ2"/>
<reference evidence="2" key="2">
    <citation type="submission" date="2009-11" db="EMBL/GenBank/DDBJ databases">
        <title>The Genome Sequence of Allomyces macrogynus strain ATCC 38327.</title>
        <authorList>
            <consortium name="The Broad Institute Genome Sequencing Platform"/>
            <person name="Russ C."/>
            <person name="Cuomo C."/>
            <person name="Shea T."/>
            <person name="Young S.K."/>
            <person name="Zeng Q."/>
            <person name="Koehrsen M."/>
            <person name="Haas B."/>
            <person name="Borodovsky M."/>
            <person name="Guigo R."/>
            <person name="Alvarado L."/>
            <person name="Berlin A."/>
            <person name="Borenstein D."/>
            <person name="Chen Z."/>
            <person name="Engels R."/>
            <person name="Freedman E."/>
            <person name="Gellesch M."/>
            <person name="Goldberg J."/>
            <person name="Griggs A."/>
            <person name="Gujja S."/>
            <person name="Heiman D."/>
            <person name="Hepburn T."/>
            <person name="Howarth C."/>
            <person name="Jen D."/>
            <person name="Larson L."/>
            <person name="Lewis B."/>
            <person name="Mehta T."/>
            <person name="Park D."/>
            <person name="Pearson M."/>
            <person name="Roberts A."/>
            <person name="Saif S."/>
            <person name="Shenoy N."/>
            <person name="Sisk P."/>
            <person name="Stolte C."/>
            <person name="Sykes S."/>
            <person name="Walk T."/>
            <person name="White J."/>
            <person name="Yandava C."/>
            <person name="Burger G."/>
            <person name="Gray M.W."/>
            <person name="Holland P.W.H."/>
            <person name="King N."/>
            <person name="Lang F.B.F."/>
            <person name="Roger A.J."/>
            <person name="Ruiz-Trillo I."/>
            <person name="Lander E."/>
            <person name="Nusbaum C."/>
        </authorList>
    </citation>
    <scope>NUCLEOTIDE SEQUENCE [LARGE SCALE GENOMIC DNA]</scope>
    <source>
        <strain evidence="2">ATCC 38327</strain>
    </source>
</reference>
<dbReference type="Proteomes" id="UP000054350">
    <property type="component" value="Unassembled WGS sequence"/>
</dbReference>
<name>A0A0L0SCJ2_ALLM3</name>
<protein>
    <recommendedName>
        <fullName evidence="3">F-box domain-containing protein</fullName>
    </recommendedName>
</protein>
<dbReference type="OrthoDB" id="5552460at2759"/>
<dbReference type="InterPro" id="IPR032675">
    <property type="entry name" value="LRR_dom_sf"/>
</dbReference>
<evidence type="ECO:0000313" key="1">
    <source>
        <dbReference type="EMBL" id="KNE60268.1"/>
    </source>
</evidence>
<keyword evidence="2" id="KW-1185">Reference proteome</keyword>
<evidence type="ECO:0008006" key="3">
    <source>
        <dbReference type="Google" id="ProtNLM"/>
    </source>
</evidence>
<dbReference type="SUPFAM" id="SSF52047">
    <property type="entry name" value="RNI-like"/>
    <property type="match status" value="1"/>
</dbReference>
<sequence>MNAAPSTIDGTYPRRSLLDLPIDVLHVVCKFVNRVDRASLAQLALTGPSFFVPAIRTLIAWRGAWDPNAENGSEFHTGVVVLANDRFRLHGGHPYSTDYRIGTFAVQVDAKKGGAQVDPPRWFLFLPPRDAQRVAQPHPWIATSARAMQRLSFRWSLLSVPVEKLQFFTRQSDQMAWFVPPRCRAMCFIGYSEGTQSARLVPDTIRRLELKRFVFPGTTVMDLFFGAQPARLRELIIDSVAEPGATTCGDDDVPVSLFCSLPSTLRRLSLSLPWFNSTIHEDGFALLVRALPTLVCLESFALTSTYMRSGSPSLKALARALRKVWRLRELVLDAIHVESSKDLKQSSEFMCHLPLELDKFSLTVRLVDILRRGELCCETPHALALPPPASELTVFLPPWRLSMAHLLSFPSALSRLCLHGPPHPPNWATSVQTLNGLLPHLPHTLIALDLSWWMMHDEVTVVILGRHWPPRLTSLRLHHCYLTLDDVALLAQCGWPPSLTRLDLSANKLADVPGPLPLRLRTLVVGGNPLEADTWLAHLPRTVECLDLRLLDAHAVRRLVRALIDGTAPRPGRVRMSLRLDHDLVWGKARGWRLAEGDGGLSDEELDRLKASFCVG</sequence>